<dbReference type="EMBL" id="UINC01001005">
    <property type="protein sequence ID" value="SUZ67178.1"/>
    <property type="molecule type" value="Genomic_DNA"/>
</dbReference>
<accession>A0A381PL52</accession>
<proteinExistence type="predicted"/>
<evidence type="ECO:0000313" key="1">
    <source>
        <dbReference type="EMBL" id="SUZ67178.1"/>
    </source>
</evidence>
<protein>
    <submittedName>
        <fullName evidence="1">Uncharacterized protein</fullName>
    </submittedName>
</protein>
<organism evidence="1">
    <name type="scientific">marine metagenome</name>
    <dbReference type="NCBI Taxonomy" id="408172"/>
    <lineage>
        <taxon>unclassified sequences</taxon>
        <taxon>metagenomes</taxon>
        <taxon>ecological metagenomes</taxon>
    </lineage>
</organism>
<name>A0A381PL52_9ZZZZ</name>
<dbReference type="AlphaFoldDB" id="A0A381PL52"/>
<sequence length="243" mass="28345">MSKSELQWLGEQIFQNECAGQFECLTSWNPGERFPSMGIGHFIWYQQGQAEPFEETFPKVLALFDERGIVLPKWLSDGGNADAPWLNRNQFNAQLQSYRMRELRQILASTKPVQVEFISQRLYTSINEIIKQFPIEQQQITEDKILYLANSHPPFGLYTLMDYLHFKGSGLDPGERYQRKGWGLLQVLQHVQQATPTVENFVAAAEYVLERRVMNAPPDREEHRWLPGWKKRLQTYLPDNPAE</sequence>
<reference evidence="1" key="1">
    <citation type="submission" date="2018-05" db="EMBL/GenBank/DDBJ databases">
        <authorList>
            <person name="Lanie J.A."/>
            <person name="Ng W.-L."/>
            <person name="Kazmierczak K.M."/>
            <person name="Andrzejewski T.M."/>
            <person name="Davidsen T.M."/>
            <person name="Wayne K.J."/>
            <person name="Tettelin H."/>
            <person name="Glass J.I."/>
            <person name="Rusch D."/>
            <person name="Podicherti R."/>
            <person name="Tsui H.-C.T."/>
            <person name="Winkler M.E."/>
        </authorList>
    </citation>
    <scope>NUCLEOTIDE SEQUENCE</scope>
</reference>
<gene>
    <name evidence="1" type="ORF">METZ01_LOCUS20032</name>
</gene>